<evidence type="ECO:0000259" key="9">
    <source>
        <dbReference type="PROSITE" id="PS50158"/>
    </source>
</evidence>
<dbReference type="SUPFAM" id="SSF56672">
    <property type="entry name" value="DNA/RNA polymerases"/>
    <property type="match status" value="2"/>
</dbReference>
<evidence type="ECO:0000256" key="1">
    <source>
        <dbReference type="ARBA" id="ARBA00022679"/>
    </source>
</evidence>
<dbReference type="PROSITE" id="PS50158">
    <property type="entry name" value="ZF_CCHC"/>
    <property type="match status" value="1"/>
</dbReference>
<evidence type="ECO:0000256" key="7">
    <source>
        <dbReference type="PROSITE-ProRule" id="PRU00047"/>
    </source>
</evidence>
<keyword evidence="7" id="KW-0862">Zinc</keyword>
<reference evidence="11" key="2">
    <citation type="submission" date="2025-08" db="UniProtKB">
        <authorList>
            <consortium name="RefSeq"/>
        </authorList>
    </citation>
    <scope>IDENTIFICATION</scope>
    <source>
        <tissue evidence="11">Leaves</tissue>
    </source>
</reference>
<feature type="region of interest" description="Disordered" evidence="8">
    <location>
        <begin position="64"/>
        <end position="117"/>
    </location>
</feature>
<keyword evidence="7" id="KW-0479">Metal-binding</keyword>
<evidence type="ECO:0000256" key="2">
    <source>
        <dbReference type="ARBA" id="ARBA00022695"/>
    </source>
</evidence>
<dbReference type="Proteomes" id="UP001652660">
    <property type="component" value="Chromosome 1c"/>
</dbReference>
<dbReference type="SUPFAM" id="SSF57756">
    <property type="entry name" value="Retrovirus zinc finger-like domains"/>
    <property type="match status" value="1"/>
</dbReference>
<dbReference type="Pfam" id="PF17917">
    <property type="entry name" value="RT_RNaseH"/>
    <property type="match status" value="1"/>
</dbReference>
<dbReference type="RefSeq" id="XP_071901902.1">
    <property type="nucleotide sequence ID" value="XM_072045801.1"/>
</dbReference>
<feature type="compositionally biased region" description="Polar residues" evidence="8">
    <location>
        <begin position="64"/>
        <end position="75"/>
    </location>
</feature>
<sequence length="553" mass="62898">MEVIMLQADIVEDQEATMARFLSGLRAEIADEGEMHHYVELKDMLKKALKVERRLKRRGQLRTFSIPSPSYNRTMTPRKETKPMGGYTTPTKPKTMLSKEEGRPISKLSNEPPRARSRNTKCWRCQGLGHIASQCPNQRIMIILPSSEVMSDDEEEYKEMPPLDEKDEMEAIVQRPLEKSVGLGLVARHALATHIKEEEIQRENIFYTRCHVNGKVCSLVIDPGSCTNVASSVMVKALGLSTREHLQPYRLQWLNNCGDIECLNKYSSLLKLEYEDIFPDDVPSGLPPVRVIGHQIDLILGAPLPNRPAYRSNPEETKEIQRQVKELLGKGWARECLSPCAVPVILCQRRMDLGGCSRTAELSILSWQIGSGIGIGAILIQGGRLVASFSEKLNGAMLNYSTYDKELYTLIQALQVWQHYLRPKEFVIHTGHESLKFLKSQNKLSKRHVRWISFIETFPYVIKYKTGKSNKVADALSRRYTVLATLDAKLLGFELIKDLYSTDDDFKLVFEACKQKAQGKFFIADGFLTTWTDYASPTAQFINYYLKNLIVED</sequence>
<organism evidence="10 11">
    <name type="scientific">Coffea arabica</name>
    <name type="common">Arabian coffee</name>
    <dbReference type="NCBI Taxonomy" id="13443"/>
    <lineage>
        <taxon>Eukaryota</taxon>
        <taxon>Viridiplantae</taxon>
        <taxon>Streptophyta</taxon>
        <taxon>Embryophyta</taxon>
        <taxon>Tracheophyta</taxon>
        <taxon>Spermatophyta</taxon>
        <taxon>Magnoliopsida</taxon>
        <taxon>eudicotyledons</taxon>
        <taxon>Gunneridae</taxon>
        <taxon>Pentapetalae</taxon>
        <taxon>asterids</taxon>
        <taxon>lamiids</taxon>
        <taxon>Gentianales</taxon>
        <taxon>Rubiaceae</taxon>
        <taxon>Ixoroideae</taxon>
        <taxon>Gardenieae complex</taxon>
        <taxon>Bertiereae - Coffeeae clade</taxon>
        <taxon>Coffeeae</taxon>
        <taxon>Coffea</taxon>
    </lineage>
</organism>
<dbReference type="PANTHER" id="PTHR35046:SF9">
    <property type="entry name" value="RNA-DIRECTED DNA POLYMERASE"/>
    <property type="match status" value="1"/>
</dbReference>
<gene>
    <name evidence="11" type="primary">LOC140005211</name>
</gene>
<dbReference type="Gene3D" id="3.10.10.10">
    <property type="entry name" value="HIV Type 1 Reverse Transcriptase, subunit A, domain 1"/>
    <property type="match status" value="1"/>
</dbReference>
<dbReference type="Gene3D" id="4.10.60.10">
    <property type="entry name" value="Zinc finger, CCHC-type"/>
    <property type="match status" value="1"/>
</dbReference>
<evidence type="ECO:0000256" key="8">
    <source>
        <dbReference type="SAM" id="MobiDB-lite"/>
    </source>
</evidence>
<feature type="domain" description="CCHC-type" evidence="9">
    <location>
        <begin position="121"/>
        <end position="137"/>
    </location>
</feature>
<keyword evidence="5" id="KW-0378">Hydrolase</keyword>
<dbReference type="CDD" id="cd09274">
    <property type="entry name" value="RNase_HI_RT_Ty3"/>
    <property type="match status" value="1"/>
</dbReference>
<keyword evidence="3" id="KW-0540">Nuclease</keyword>
<keyword evidence="7" id="KW-0863">Zinc-finger</keyword>
<evidence type="ECO:0000256" key="5">
    <source>
        <dbReference type="ARBA" id="ARBA00022801"/>
    </source>
</evidence>
<evidence type="ECO:0000313" key="10">
    <source>
        <dbReference type="Proteomes" id="UP001652660"/>
    </source>
</evidence>
<dbReference type="PANTHER" id="PTHR35046">
    <property type="entry name" value="ZINC KNUCKLE (CCHC-TYPE) FAMILY PROTEIN"/>
    <property type="match status" value="1"/>
</dbReference>
<reference evidence="10" key="1">
    <citation type="journal article" date="2025" name="Foods">
        <title>Unveiling the Microbial Signatures of Arabica Coffee Cherries: Insights into Ripeness Specific Diversity, Functional Traits, and Implications for Quality and Safety.</title>
        <authorList>
            <consortium name="RefSeq"/>
            <person name="Tenea G.N."/>
            <person name="Cifuentes V."/>
            <person name="Reyes P."/>
            <person name="Cevallos-Vallejos M."/>
        </authorList>
    </citation>
    <scope>NUCLEOTIDE SEQUENCE [LARGE SCALE GENOMIC DNA]</scope>
</reference>
<keyword evidence="6" id="KW-0695">RNA-directed DNA polymerase</keyword>
<dbReference type="InterPro" id="IPR041373">
    <property type="entry name" value="RT_RNaseH"/>
</dbReference>
<evidence type="ECO:0000313" key="11">
    <source>
        <dbReference type="RefSeq" id="XP_071901902.1"/>
    </source>
</evidence>
<proteinExistence type="predicted"/>
<keyword evidence="4" id="KW-0255">Endonuclease</keyword>
<keyword evidence="1" id="KW-0808">Transferase</keyword>
<dbReference type="InterPro" id="IPR021109">
    <property type="entry name" value="Peptidase_aspartic_dom_sf"/>
</dbReference>
<evidence type="ECO:0000256" key="3">
    <source>
        <dbReference type="ARBA" id="ARBA00022722"/>
    </source>
</evidence>
<name>A0ABM4U3P2_COFAR</name>
<dbReference type="SMART" id="SM00343">
    <property type="entry name" value="ZnF_C2HC"/>
    <property type="match status" value="1"/>
</dbReference>
<accession>A0ABM4U3P2</accession>
<keyword evidence="10" id="KW-1185">Reference proteome</keyword>
<protein>
    <recommendedName>
        <fullName evidence="9">CCHC-type domain-containing protein</fullName>
    </recommendedName>
</protein>
<keyword evidence="2" id="KW-0548">Nucleotidyltransferase</keyword>
<dbReference type="Pfam" id="PF00098">
    <property type="entry name" value="zf-CCHC"/>
    <property type="match status" value="1"/>
</dbReference>
<dbReference type="InterPro" id="IPR036875">
    <property type="entry name" value="Znf_CCHC_sf"/>
</dbReference>
<dbReference type="InterPro" id="IPR001878">
    <property type="entry name" value="Znf_CCHC"/>
</dbReference>
<dbReference type="Gene3D" id="2.40.70.10">
    <property type="entry name" value="Acid Proteases"/>
    <property type="match status" value="1"/>
</dbReference>
<dbReference type="GeneID" id="140005211"/>
<evidence type="ECO:0000256" key="4">
    <source>
        <dbReference type="ARBA" id="ARBA00022759"/>
    </source>
</evidence>
<dbReference type="InterPro" id="IPR043502">
    <property type="entry name" value="DNA/RNA_pol_sf"/>
</dbReference>
<evidence type="ECO:0000256" key="6">
    <source>
        <dbReference type="ARBA" id="ARBA00022918"/>
    </source>
</evidence>